<organism evidence="1 2">
    <name type="scientific">Toxoplasma gondii (strain ATCC 50853 / GT1)</name>
    <dbReference type="NCBI Taxonomy" id="507601"/>
    <lineage>
        <taxon>Eukaryota</taxon>
        <taxon>Sar</taxon>
        <taxon>Alveolata</taxon>
        <taxon>Apicomplexa</taxon>
        <taxon>Conoidasida</taxon>
        <taxon>Coccidia</taxon>
        <taxon>Eucoccidiorida</taxon>
        <taxon>Eimeriorina</taxon>
        <taxon>Sarcocystidae</taxon>
        <taxon>Toxoplasma</taxon>
    </lineage>
</organism>
<reference evidence="1 2" key="1">
    <citation type="submission" date="2006-05" db="EMBL/GenBank/DDBJ databases">
        <authorList>
            <person name="Paulsen I."/>
        </authorList>
    </citation>
    <scope>NUCLEOTIDE SEQUENCE [LARGE SCALE GENOMIC DNA]</scope>
    <source>
        <strain evidence="1 2">GT1</strain>
    </source>
</reference>
<protein>
    <submittedName>
        <fullName evidence="1">Uncharacterized protein</fullName>
    </submittedName>
</protein>
<dbReference type="AlphaFoldDB" id="S7WHN9"/>
<dbReference type="EMBL" id="AAQM03000038">
    <property type="protein sequence ID" value="EPR63878.1"/>
    <property type="molecule type" value="Genomic_DNA"/>
</dbReference>
<evidence type="ECO:0000313" key="1">
    <source>
        <dbReference type="EMBL" id="EPR63878.1"/>
    </source>
</evidence>
<accession>S7WHN9</accession>
<comment type="caution">
    <text evidence="1">The sequence shown here is derived from an EMBL/GenBank/DDBJ whole genome shotgun (WGS) entry which is preliminary data.</text>
</comment>
<proteinExistence type="predicted"/>
<dbReference type="VEuPathDB" id="ToxoDB:TGGT1_217726"/>
<reference evidence="1 2" key="2">
    <citation type="submission" date="2013-05" db="EMBL/GenBank/DDBJ databases">
        <authorList>
            <person name="Sibley D."/>
            <person name="Venepally P."/>
            <person name="Karamycheva S."/>
            <person name="Hadjithomas M."/>
            <person name="Khan A."/>
            <person name="Brunk B."/>
            <person name="Roos D."/>
            <person name="Caler E."/>
            <person name="Lorenzi H."/>
        </authorList>
    </citation>
    <scope>NUCLEOTIDE SEQUENCE [LARGE SCALE GENOMIC DNA]</scope>
    <source>
        <strain evidence="1 2">GT1</strain>
    </source>
</reference>
<dbReference type="Proteomes" id="UP000005641">
    <property type="component" value="Unassembled WGS sequence"/>
</dbReference>
<gene>
    <name evidence="1" type="ORF">TGGT1_217726</name>
</gene>
<name>S7WHN9_TOXGG</name>
<sequence>MGRVKSSEVMLKCKCFEVFFLRFLQFLSTWVSLPHSFSSQGVRVDGCRGGRARLLAMRTKPDTPFAYFPLLCLSEKAGDLKRMHLNCMDRPGLRQSATDERKSNACSDAIFAIRKSERRETESR</sequence>
<evidence type="ECO:0000313" key="2">
    <source>
        <dbReference type="Proteomes" id="UP000005641"/>
    </source>
</evidence>